<comment type="caution">
    <text evidence="1">The sequence shown here is derived from an EMBL/GenBank/DDBJ whole genome shotgun (WGS) entry which is preliminary data.</text>
</comment>
<gene>
    <name evidence="1" type="ORF">D5018_08225</name>
</gene>
<organism evidence="1 2">
    <name type="scientific">Parashewanella curva</name>
    <dbReference type="NCBI Taxonomy" id="2338552"/>
    <lineage>
        <taxon>Bacteria</taxon>
        <taxon>Pseudomonadati</taxon>
        <taxon>Pseudomonadota</taxon>
        <taxon>Gammaproteobacteria</taxon>
        <taxon>Alteromonadales</taxon>
        <taxon>Shewanellaceae</taxon>
        <taxon>Parashewanella</taxon>
    </lineage>
</organism>
<proteinExistence type="predicted"/>
<dbReference type="RefSeq" id="WP_121838527.1">
    <property type="nucleotide sequence ID" value="NZ_ML014768.1"/>
</dbReference>
<accession>A0A3L8PY61</accession>
<evidence type="ECO:0000313" key="2">
    <source>
        <dbReference type="Proteomes" id="UP000281474"/>
    </source>
</evidence>
<keyword evidence="2" id="KW-1185">Reference proteome</keyword>
<protein>
    <submittedName>
        <fullName evidence="1">Uncharacterized protein</fullName>
    </submittedName>
</protein>
<dbReference type="AlphaFoldDB" id="A0A3L8PY61"/>
<dbReference type="EMBL" id="QZEI01000019">
    <property type="protein sequence ID" value="RLV60240.1"/>
    <property type="molecule type" value="Genomic_DNA"/>
</dbReference>
<reference evidence="1 2" key="1">
    <citation type="submission" date="2018-09" db="EMBL/GenBank/DDBJ databases">
        <title>Phylogeny of the Shewanellaceae, and recommendation for two new genera, Pseudoshewanella and Parashewanella.</title>
        <authorList>
            <person name="Wang G."/>
        </authorList>
    </citation>
    <scope>NUCLEOTIDE SEQUENCE [LARGE SCALE GENOMIC DNA]</scope>
    <source>
        <strain evidence="1 2">C51</strain>
    </source>
</reference>
<sequence length="162" mass="18765">MITGDYPIKYSLLDRAFTSGSETTLTEFVLNISHKNSEHNSTCYQISISRPSDDIYFSFHHHFPYDIVTCKVNDPLFNCGVEVSLSDLPRPERSVCAYFSDYEYSELESIPLNTLRTYYGLMPKEVFKTKDLSVASDDNHNHSWCVPGQNVIQHFTLLKEWY</sequence>
<evidence type="ECO:0000313" key="1">
    <source>
        <dbReference type="EMBL" id="RLV60240.1"/>
    </source>
</evidence>
<name>A0A3L8PY61_9GAMM</name>
<dbReference type="Proteomes" id="UP000281474">
    <property type="component" value="Unassembled WGS sequence"/>
</dbReference>